<feature type="transmembrane region" description="Helical" evidence="6">
    <location>
        <begin position="457"/>
        <end position="477"/>
    </location>
</feature>
<evidence type="ECO:0000256" key="6">
    <source>
        <dbReference type="SAM" id="Phobius"/>
    </source>
</evidence>
<dbReference type="InterPro" id="IPR050833">
    <property type="entry name" value="Poly_Biosynth_Transport"/>
</dbReference>
<reference evidence="7 8" key="1">
    <citation type="submission" date="2022-03" db="EMBL/GenBank/DDBJ databases">
        <title>Sinomonas sp. isolated from a soil.</title>
        <authorList>
            <person name="Han J."/>
            <person name="Kim D.-U."/>
        </authorList>
    </citation>
    <scope>NUCLEOTIDE SEQUENCE [LARGE SCALE GENOMIC DNA]</scope>
    <source>
        <strain evidence="7 8">5-5</strain>
    </source>
</reference>
<feature type="transmembrane region" description="Helical" evidence="6">
    <location>
        <begin position="359"/>
        <end position="384"/>
    </location>
</feature>
<feature type="transmembrane region" description="Helical" evidence="6">
    <location>
        <begin position="133"/>
        <end position="150"/>
    </location>
</feature>
<accession>A0ABS9U5F6</accession>
<dbReference type="PANTHER" id="PTHR30250:SF26">
    <property type="entry name" value="PSMA PROTEIN"/>
    <property type="match status" value="1"/>
</dbReference>
<dbReference type="RefSeq" id="WP_241055744.1">
    <property type="nucleotide sequence ID" value="NZ_JAKZBV010000001.1"/>
</dbReference>
<feature type="transmembrane region" description="Helical" evidence="6">
    <location>
        <begin position="327"/>
        <end position="347"/>
    </location>
</feature>
<dbReference type="InterPro" id="IPR002528">
    <property type="entry name" value="MATE_fam"/>
</dbReference>
<evidence type="ECO:0000256" key="2">
    <source>
        <dbReference type="ARBA" id="ARBA00022475"/>
    </source>
</evidence>
<feature type="transmembrane region" description="Helical" evidence="6">
    <location>
        <begin position="47"/>
        <end position="67"/>
    </location>
</feature>
<evidence type="ECO:0000256" key="3">
    <source>
        <dbReference type="ARBA" id="ARBA00022692"/>
    </source>
</evidence>
<evidence type="ECO:0000313" key="7">
    <source>
        <dbReference type="EMBL" id="MCH6471806.1"/>
    </source>
</evidence>
<feature type="transmembrane region" description="Helical" evidence="6">
    <location>
        <begin position="21"/>
        <end position="41"/>
    </location>
</feature>
<keyword evidence="5 6" id="KW-0472">Membrane</keyword>
<feature type="transmembrane region" description="Helical" evidence="6">
    <location>
        <begin position="97"/>
        <end position="121"/>
    </location>
</feature>
<sequence length="526" mass="55279">MSFNDRPLKQSVWIVNGAANLVRAASGSLENLLLPLVLLWLLPKEKYGAWAIVFSVSTYVTYLDLGLQTAVQTNVARCAGSNDLVGAARMAWTGVKLAGSVGGLALTCLATVAATLARIFPAVPQGFVPEAEQALVLLAVGQVANLLINVMSSYYAGHQRSVLPSLVMSGARATSLLAVILVGNLEKQLPALAAAYSVPLITGFLVLLIAFHREFRYLRELRRVSRGSNKFTSAPLAGSRAGHLLRYSGPLMIWNICTLVVNAAGTAIVGRVDFGAVVVYSIATMFVLAIVGVDNAVMSPLLTELGRQASFGDRPKLGSTAIKASRINSAILGMLICFSCITVAILADTAPGSGINSRTIAIAVLLIVATATRITMTPLTFAFISTGDHRRIVAQPILDAVINLGLSISLGLIFGVVGVVLGAVASGGISVVINVSWSRRAARFNDVVSGRNIARAVGQPMICTLPAIVTTLISPVFAPLGTLTAAAIVVMAALLSFSMLWFLALPADIRASLVRGLITRRRIARV</sequence>
<proteinExistence type="predicted"/>
<name>A0ABS9U5F6_9MICC</name>
<feature type="transmembrane region" description="Helical" evidence="6">
    <location>
        <begin position="483"/>
        <end position="505"/>
    </location>
</feature>
<keyword evidence="4 6" id="KW-1133">Transmembrane helix</keyword>
<dbReference type="PANTHER" id="PTHR30250">
    <property type="entry name" value="PST FAMILY PREDICTED COLANIC ACID TRANSPORTER"/>
    <property type="match status" value="1"/>
</dbReference>
<gene>
    <name evidence="7" type="ORF">L0M17_17835</name>
</gene>
<evidence type="ECO:0000256" key="5">
    <source>
        <dbReference type="ARBA" id="ARBA00023136"/>
    </source>
</evidence>
<keyword evidence="3 6" id="KW-0812">Transmembrane</keyword>
<dbReference type="EMBL" id="JAKZBV010000001">
    <property type="protein sequence ID" value="MCH6471806.1"/>
    <property type="molecule type" value="Genomic_DNA"/>
</dbReference>
<dbReference type="Pfam" id="PF01554">
    <property type="entry name" value="MatE"/>
    <property type="match status" value="1"/>
</dbReference>
<organism evidence="7 8">
    <name type="scientific">Sinomonas terrae</name>
    <dbReference type="NCBI Taxonomy" id="2908838"/>
    <lineage>
        <taxon>Bacteria</taxon>
        <taxon>Bacillati</taxon>
        <taxon>Actinomycetota</taxon>
        <taxon>Actinomycetes</taxon>
        <taxon>Micrococcales</taxon>
        <taxon>Micrococcaceae</taxon>
        <taxon>Sinomonas</taxon>
    </lineage>
</organism>
<feature type="transmembrane region" description="Helical" evidence="6">
    <location>
        <begin position="189"/>
        <end position="211"/>
    </location>
</feature>
<dbReference type="Proteomes" id="UP001202922">
    <property type="component" value="Unassembled WGS sequence"/>
</dbReference>
<keyword evidence="2" id="KW-1003">Cell membrane</keyword>
<evidence type="ECO:0000256" key="4">
    <source>
        <dbReference type="ARBA" id="ARBA00022989"/>
    </source>
</evidence>
<feature type="transmembrane region" description="Helical" evidence="6">
    <location>
        <begin position="162"/>
        <end position="183"/>
    </location>
</feature>
<evidence type="ECO:0000256" key="1">
    <source>
        <dbReference type="ARBA" id="ARBA00004651"/>
    </source>
</evidence>
<comment type="subcellular location">
    <subcellularLocation>
        <location evidence="1">Cell membrane</location>
        <topology evidence="1">Multi-pass membrane protein</topology>
    </subcellularLocation>
</comment>
<comment type="caution">
    <text evidence="7">The sequence shown here is derived from an EMBL/GenBank/DDBJ whole genome shotgun (WGS) entry which is preliminary data.</text>
</comment>
<feature type="transmembrane region" description="Helical" evidence="6">
    <location>
        <begin position="278"/>
        <end position="306"/>
    </location>
</feature>
<keyword evidence="8" id="KW-1185">Reference proteome</keyword>
<protein>
    <submittedName>
        <fullName evidence="7">MATE family efflux transporter</fullName>
    </submittedName>
</protein>
<evidence type="ECO:0000313" key="8">
    <source>
        <dbReference type="Proteomes" id="UP001202922"/>
    </source>
</evidence>
<feature type="transmembrane region" description="Helical" evidence="6">
    <location>
        <begin position="420"/>
        <end position="437"/>
    </location>
</feature>